<dbReference type="InterPro" id="IPR028350">
    <property type="entry name" value="DNAC/IstB-like"/>
</dbReference>
<dbReference type="InterPro" id="IPR027417">
    <property type="entry name" value="P-loop_NTPase"/>
</dbReference>
<evidence type="ECO:0000256" key="3">
    <source>
        <dbReference type="ARBA" id="ARBA00022840"/>
    </source>
</evidence>
<proteinExistence type="inferred from homology"/>
<evidence type="ECO:0000256" key="1">
    <source>
        <dbReference type="ARBA" id="ARBA00008059"/>
    </source>
</evidence>
<gene>
    <name evidence="6" type="ORF">IFO71_21600</name>
</gene>
<dbReference type="GO" id="GO:0006260">
    <property type="term" value="P:DNA replication"/>
    <property type="evidence" value="ECO:0007669"/>
    <property type="project" value="TreeGrafter"/>
</dbReference>
<dbReference type="PANTHER" id="PTHR30050">
    <property type="entry name" value="CHROMOSOMAL REPLICATION INITIATOR PROTEIN DNAA"/>
    <property type="match status" value="1"/>
</dbReference>
<dbReference type="PANTHER" id="PTHR30050:SF4">
    <property type="entry name" value="ATP-BINDING PROTEIN RV3427C IN INSERTION SEQUENCE-RELATED"/>
    <property type="match status" value="1"/>
</dbReference>
<dbReference type="EMBL" id="JACYTR010000143">
    <property type="protein sequence ID" value="MBD8528347.1"/>
    <property type="molecule type" value="Genomic_DNA"/>
</dbReference>
<dbReference type="SUPFAM" id="SSF52540">
    <property type="entry name" value="P-loop containing nucleoside triphosphate hydrolases"/>
    <property type="match status" value="1"/>
</dbReference>
<organism evidence="6 7">
    <name type="scientific">Pseudomarimonas arenosa</name>
    <dbReference type="NCBI Taxonomy" id="2774145"/>
    <lineage>
        <taxon>Bacteria</taxon>
        <taxon>Pseudomonadati</taxon>
        <taxon>Pseudomonadota</taxon>
        <taxon>Gammaproteobacteria</taxon>
        <taxon>Lysobacterales</taxon>
        <taxon>Lysobacteraceae</taxon>
        <taxon>Pseudomarimonas</taxon>
    </lineage>
</organism>
<reference evidence="6 7" key="1">
    <citation type="submission" date="2020-09" db="EMBL/GenBank/DDBJ databases">
        <title>Pseudoxanthomonas sp. CAU 1598 isolated from sand of Yaerae Beach.</title>
        <authorList>
            <person name="Kim W."/>
        </authorList>
    </citation>
    <scope>NUCLEOTIDE SEQUENCE [LARGE SCALE GENOMIC DNA]</scope>
    <source>
        <strain evidence="6 7">CAU 1598</strain>
    </source>
</reference>
<evidence type="ECO:0000256" key="4">
    <source>
        <dbReference type="SAM" id="MobiDB-lite"/>
    </source>
</evidence>
<accession>A0AAW3ZTL8</accession>
<comment type="caution">
    <text evidence="6">The sequence shown here is derived from an EMBL/GenBank/DDBJ whole genome shotgun (WGS) entry which is preliminary data.</text>
</comment>
<dbReference type="Pfam" id="PF01695">
    <property type="entry name" value="IstB_IS21"/>
    <property type="match status" value="1"/>
</dbReference>
<dbReference type="Proteomes" id="UP000613768">
    <property type="component" value="Unassembled WGS sequence"/>
</dbReference>
<dbReference type="PIRSF" id="PIRSF003073">
    <property type="entry name" value="DNAC_TnpB_IstB"/>
    <property type="match status" value="1"/>
</dbReference>
<dbReference type="CDD" id="cd00009">
    <property type="entry name" value="AAA"/>
    <property type="match status" value="1"/>
</dbReference>
<sequence>MLTQPLYDTLQDLGLRGMARAFQRQLNQPSAELPFDERLGLLLDAERTERANYRYAQRVRWAKLPQANASLEDIDQRTPRGLDKRLIAQLGQLEWIAKCLNVLIVGPTGVGKSYIASALAHHACKHEISVRCIRLPRLMEELARAEALRRKSQLLRQYAKAQLLVIDDFGLAPLTDAQQRDLLELVDDRYDKAATLITSQLPIDKWHAYLGDPTIADAILDRLVHNAYRIVLKGESMRAKRAAIDPEHSSAKEPTTPTHT</sequence>
<keyword evidence="2" id="KW-0547">Nucleotide-binding</keyword>
<keyword evidence="3 6" id="KW-0067">ATP-binding</keyword>
<protein>
    <submittedName>
        <fullName evidence="6">ATP-binding protein</fullName>
    </submittedName>
</protein>
<evidence type="ECO:0000313" key="7">
    <source>
        <dbReference type="Proteomes" id="UP000613768"/>
    </source>
</evidence>
<evidence type="ECO:0000259" key="5">
    <source>
        <dbReference type="SMART" id="SM00382"/>
    </source>
</evidence>
<feature type="region of interest" description="Disordered" evidence="4">
    <location>
        <begin position="241"/>
        <end position="260"/>
    </location>
</feature>
<keyword evidence="7" id="KW-1185">Reference proteome</keyword>
<evidence type="ECO:0000313" key="6">
    <source>
        <dbReference type="EMBL" id="MBD8528347.1"/>
    </source>
</evidence>
<dbReference type="AlphaFoldDB" id="A0AAW3ZTL8"/>
<dbReference type="InterPro" id="IPR047661">
    <property type="entry name" value="IstB"/>
</dbReference>
<evidence type="ECO:0000256" key="2">
    <source>
        <dbReference type="ARBA" id="ARBA00022741"/>
    </source>
</evidence>
<dbReference type="InterPro" id="IPR003593">
    <property type="entry name" value="AAA+_ATPase"/>
</dbReference>
<comment type="similarity">
    <text evidence="1">Belongs to the IS21/IS1162 putative ATP-binding protein family.</text>
</comment>
<dbReference type="Gene3D" id="3.40.50.300">
    <property type="entry name" value="P-loop containing nucleotide triphosphate hydrolases"/>
    <property type="match status" value="1"/>
</dbReference>
<dbReference type="InterPro" id="IPR002611">
    <property type="entry name" value="IstB_ATP-bd"/>
</dbReference>
<dbReference type="GO" id="GO:0005524">
    <property type="term" value="F:ATP binding"/>
    <property type="evidence" value="ECO:0007669"/>
    <property type="project" value="UniProtKB-KW"/>
</dbReference>
<dbReference type="SMART" id="SM00382">
    <property type="entry name" value="AAA"/>
    <property type="match status" value="1"/>
</dbReference>
<dbReference type="RefSeq" id="WP_192031761.1">
    <property type="nucleotide sequence ID" value="NZ_JACYTR010000143.1"/>
</dbReference>
<feature type="domain" description="AAA+ ATPase" evidence="5">
    <location>
        <begin position="98"/>
        <end position="229"/>
    </location>
</feature>
<feature type="compositionally biased region" description="Basic and acidic residues" evidence="4">
    <location>
        <begin position="241"/>
        <end position="251"/>
    </location>
</feature>
<dbReference type="NCBIfam" id="NF038214">
    <property type="entry name" value="IS21_help_AAA"/>
    <property type="match status" value="1"/>
</dbReference>
<name>A0AAW3ZTL8_9GAMM</name>